<comment type="caution">
    <text evidence="2">The sequence shown here is derived from an EMBL/GenBank/DDBJ whole genome shotgun (WGS) entry which is preliminary data.</text>
</comment>
<proteinExistence type="predicted"/>
<dbReference type="AlphaFoldDB" id="W9H5M4"/>
<name>W9H5M4_9PROT</name>
<keyword evidence="1" id="KW-0472">Membrane</keyword>
<accession>W9H5M4</accession>
<evidence type="ECO:0000313" key="3">
    <source>
        <dbReference type="Proteomes" id="UP000019486"/>
    </source>
</evidence>
<reference evidence="2 3" key="1">
    <citation type="submission" date="2013-08" db="EMBL/GenBank/DDBJ databases">
        <title>The genome sequence of Skermanella stibiiresistens.</title>
        <authorList>
            <person name="Zhu W."/>
            <person name="Wang G."/>
        </authorList>
    </citation>
    <scope>NUCLEOTIDE SEQUENCE [LARGE SCALE GENOMIC DNA]</scope>
    <source>
        <strain evidence="2 3">SB22</strain>
    </source>
</reference>
<gene>
    <name evidence="2" type="ORF">N825_08630</name>
</gene>
<keyword evidence="1" id="KW-0812">Transmembrane</keyword>
<feature type="transmembrane region" description="Helical" evidence="1">
    <location>
        <begin position="72"/>
        <end position="92"/>
    </location>
</feature>
<dbReference type="STRING" id="1385369.N825_08630"/>
<sequence>MTNIEPNLMALPWFCVPLAIGCVAFLTLAGMLPLSSRPDAARGRGSGLLILSNSALLLALAAGTALHALTELRWTTVVVVGGVILLFSPLLFQIWPAAWRDNRTGLGLLAMVQAITLAALPLTSIS</sequence>
<keyword evidence="1" id="KW-1133">Transmembrane helix</keyword>
<evidence type="ECO:0000256" key="1">
    <source>
        <dbReference type="SAM" id="Phobius"/>
    </source>
</evidence>
<protein>
    <submittedName>
        <fullName evidence="2">Uncharacterized protein</fullName>
    </submittedName>
</protein>
<dbReference type="RefSeq" id="WP_037455503.1">
    <property type="nucleotide sequence ID" value="NZ_AVFL01000014.1"/>
</dbReference>
<feature type="transmembrane region" description="Helical" evidence="1">
    <location>
        <begin position="46"/>
        <end position="66"/>
    </location>
</feature>
<evidence type="ECO:0000313" key="2">
    <source>
        <dbReference type="EMBL" id="EWY39058.1"/>
    </source>
</evidence>
<organism evidence="2 3">
    <name type="scientific">Skermanella stibiiresistens SB22</name>
    <dbReference type="NCBI Taxonomy" id="1385369"/>
    <lineage>
        <taxon>Bacteria</taxon>
        <taxon>Pseudomonadati</taxon>
        <taxon>Pseudomonadota</taxon>
        <taxon>Alphaproteobacteria</taxon>
        <taxon>Rhodospirillales</taxon>
        <taxon>Azospirillaceae</taxon>
        <taxon>Skermanella</taxon>
    </lineage>
</organism>
<feature type="transmembrane region" description="Helical" evidence="1">
    <location>
        <begin position="12"/>
        <end position="34"/>
    </location>
</feature>
<feature type="transmembrane region" description="Helical" evidence="1">
    <location>
        <begin position="104"/>
        <end position="125"/>
    </location>
</feature>
<keyword evidence="3" id="KW-1185">Reference proteome</keyword>
<dbReference type="OrthoDB" id="7851455at2"/>
<dbReference type="Proteomes" id="UP000019486">
    <property type="component" value="Unassembled WGS sequence"/>
</dbReference>
<dbReference type="EMBL" id="AVFL01000014">
    <property type="protein sequence ID" value="EWY39058.1"/>
    <property type="molecule type" value="Genomic_DNA"/>
</dbReference>